<organism evidence="3 4">
    <name type="scientific">Penicillium subrubescens</name>
    <dbReference type="NCBI Taxonomy" id="1316194"/>
    <lineage>
        <taxon>Eukaryota</taxon>
        <taxon>Fungi</taxon>
        <taxon>Dikarya</taxon>
        <taxon>Ascomycota</taxon>
        <taxon>Pezizomycotina</taxon>
        <taxon>Eurotiomycetes</taxon>
        <taxon>Eurotiomycetidae</taxon>
        <taxon>Eurotiales</taxon>
        <taxon>Aspergillaceae</taxon>
        <taxon>Penicillium</taxon>
    </lineage>
</organism>
<dbReference type="GO" id="GO:0005685">
    <property type="term" value="C:U1 snRNP"/>
    <property type="evidence" value="ECO:0007669"/>
    <property type="project" value="InterPro"/>
</dbReference>
<reference evidence="3 4" key="1">
    <citation type="submission" date="2016-10" db="EMBL/GenBank/DDBJ databases">
        <title>Genome sequence of the ascomycete fungus Penicillium subrubescens.</title>
        <authorList>
            <person name="De Vries R.P."/>
            <person name="Peng M."/>
            <person name="Dilokpimol A."/>
            <person name="Hilden K."/>
            <person name="Makela M.R."/>
            <person name="Grigoriev I."/>
            <person name="Riley R."/>
            <person name="Granchi Z."/>
        </authorList>
    </citation>
    <scope>NUCLEOTIDE SEQUENCE [LARGE SCALE GENOMIC DNA]</scope>
    <source>
        <strain evidence="3 4">CBS 132785</strain>
    </source>
</reference>
<evidence type="ECO:0000313" key="4">
    <source>
        <dbReference type="Proteomes" id="UP000186955"/>
    </source>
</evidence>
<feature type="compositionally biased region" description="Gly residues" evidence="2">
    <location>
        <begin position="256"/>
        <end position="273"/>
    </location>
</feature>
<dbReference type="Pfam" id="PF03194">
    <property type="entry name" value="LUC7"/>
    <property type="match status" value="1"/>
</dbReference>
<feature type="compositionally biased region" description="Basic and acidic residues" evidence="2">
    <location>
        <begin position="237"/>
        <end position="248"/>
    </location>
</feature>
<accession>A0A1Q5UL54</accession>
<dbReference type="GO" id="GO:0006376">
    <property type="term" value="P:mRNA splice site recognition"/>
    <property type="evidence" value="ECO:0007669"/>
    <property type="project" value="InterPro"/>
</dbReference>
<comment type="similarity">
    <text evidence="1">Belongs to the Luc7 family.</text>
</comment>
<keyword evidence="4" id="KW-1185">Reference proteome</keyword>
<dbReference type="GO" id="GO:0003729">
    <property type="term" value="F:mRNA binding"/>
    <property type="evidence" value="ECO:0007669"/>
    <property type="project" value="InterPro"/>
</dbReference>
<gene>
    <name evidence="3" type="ORF">PENSUB_1300</name>
</gene>
<dbReference type="AlphaFoldDB" id="A0A1Q5UL54"/>
<evidence type="ECO:0000256" key="1">
    <source>
        <dbReference type="ARBA" id="ARBA00005655"/>
    </source>
</evidence>
<dbReference type="STRING" id="1316194.A0A1Q5UL54"/>
<evidence type="ECO:0000313" key="3">
    <source>
        <dbReference type="EMBL" id="OKP13200.1"/>
    </source>
</evidence>
<comment type="caution">
    <text evidence="3">The sequence shown here is derived from an EMBL/GenBank/DDBJ whole genome shotgun (WGS) entry which is preliminary data.</text>
</comment>
<protein>
    <submittedName>
        <fullName evidence="3">U1 snRNP-associated protein usp106</fullName>
    </submittedName>
</protein>
<dbReference type="InterPro" id="IPR004882">
    <property type="entry name" value="Luc7-rel"/>
</dbReference>
<dbReference type="Proteomes" id="UP000186955">
    <property type="component" value="Unassembled WGS sequence"/>
</dbReference>
<dbReference type="PANTHER" id="PTHR12375">
    <property type="entry name" value="RNA-BINDING PROTEIN LUC7-RELATED"/>
    <property type="match status" value="1"/>
</dbReference>
<dbReference type="OrthoDB" id="153872at2759"/>
<evidence type="ECO:0000256" key="2">
    <source>
        <dbReference type="SAM" id="MobiDB-lite"/>
    </source>
</evidence>
<proteinExistence type="inferred from homology"/>
<feature type="region of interest" description="Disordered" evidence="2">
    <location>
        <begin position="237"/>
        <end position="281"/>
    </location>
</feature>
<name>A0A1Q5UL54_9EURO</name>
<sequence>MAAEQRKLLEQLMGADQLIGTGAQGRNSQLSITDAKVCRSYLVGTCPHDLFTNTKQDLGPCPKVHSEGLKTEYDTASSADKAKWGFEFDYMRDMQKYIDDCDRRIDTAQRRLEKTPDEIRQTNDLLKQIADLNNTINTGLLEVSVLGETGSVATALTEMHKIRTAKHQKENAERDLKNLQDTSGPSGHQKLQVCDVCGAYLSRLDNDRRLADHFFGKMHMGYSDMRKGFKKLSAELKGRAPPVRHHEEEDPYAAGGRSGGRGPRYGGGGGGGGYRRRGGRW</sequence>
<dbReference type="EMBL" id="MNBE01000157">
    <property type="protein sequence ID" value="OKP13200.1"/>
    <property type="molecule type" value="Genomic_DNA"/>
</dbReference>